<dbReference type="SUPFAM" id="SSF57783">
    <property type="entry name" value="Zinc beta-ribbon"/>
    <property type="match status" value="1"/>
</dbReference>
<dbReference type="GO" id="GO:0006269">
    <property type="term" value="P:DNA replication, synthesis of primer"/>
    <property type="evidence" value="ECO:0007669"/>
    <property type="project" value="UniProtKB-UniRule"/>
</dbReference>
<accession>Q3AT54</accession>
<evidence type="ECO:0000256" key="12">
    <source>
        <dbReference type="HAMAP-Rule" id="MF_00974"/>
    </source>
</evidence>
<dbReference type="InterPro" id="IPR006295">
    <property type="entry name" value="DNA_primase_DnaG"/>
</dbReference>
<dbReference type="InterPro" id="IPR050219">
    <property type="entry name" value="DnaG_primase"/>
</dbReference>
<evidence type="ECO:0000256" key="8">
    <source>
        <dbReference type="ARBA" id="ARBA00022833"/>
    </source>
</evidence>
<dbReference type="PANTHER" id="PTHR30313">
    <property type="entry name" value="DNA PRIMASE"/>
    <property type="match status" value="1"/>
</dbReference>
<evidence type="ECO:0000256" key="6">
    <source>
        <dbReference type="ARBA" id="ARBA00022723"/>
    </source>
</evidence>
<feature type="domain" description="Toprim" evidence="15">
    <location>
        <begin position="261"/>
        <end position="344"/>
    </location>
</feature>
<dbReference type="InterPro" id="IPR013264">
    <property type="entry name" value="DNAG_N"/>
</dbReference>
<dbReference type="GO" id="GO:0003899">
    <property type="term" value="F:DNA-directed RNA polymerase activity"/>
    <property type="evidence" value="ECO:0007669"/>
    <property type="project" value="UniProtKB-UniRule"/>
</dbReference>
<dbReference type="PROSITE" id="PS50880">
    <property type="entry name" value="TOPRIM"/>
    <property type="match status" value="1"/>
</dbReference>
<comment type="subunit">
    <text evidence="12">Monomer. Interacts with DnaB.</text>
</comment>
<keyword evidence="10 12" id="KW-0238">DNA-binding</keyword>
<dbReference type="HAMAP" id="MF_00974">
    <property type="entry name" value="DNA_primase_DnaG"/>
    <property type="match status" value="1"/>
</dbReference>
<dbReference type="CDD" id="cd03364">
    <property type="entry name" value="TOPRIM_DnaG_primases"/>
    <property type="match status" value="1"/>
</dbReference>
<keyword evidence="3 12" id="KW-0808">Transferase</keyword>
<dbReference type="InterPro" id="IPR006171">
    <property type="entry name" value="TOPRIM_dom"/>
</dbReference>
<organism evidence="16">
    <name type="scientific">Chlorobium chlorochromatii (strain CaD3)</name>
    <dbReference type="NCBI Taxonomy" id="340177"/>
    <lineage>
        <taxon>Bacteria</taxon>
        <taxon>Pseudomonadati</taxon>
        <taxon>Chlorobiota</taxon>
        <taxon>Chlorobiia</taxon>
        <taxon>Chlorobiales</taxon>
        <taxon>Chlorobiaceae</taxon>
        <taxon>Chlorobium/Pelodictyon group</taxon>
        <taxon>Chlorobium</taxon>
    </lineage>
</organism>
<comment type="function">
    <text evidence="12 13">RNA polymerase that catalyzes the synthesis of short RNA molecules used as primers for DNA polymerase during DNA replication.</text>
</comment>
<dbReference type="SMART" id="SM00400">
    <property type="entry name" value="ZnF_CHCC"/>
    <property type="match status" value="1"/>
</dbReference>
<evidence type="ECO:0000256" key="2">
    <source>
        <dbReference type="ARBA" id="ARBA00022515"/>
    </source>
</evidence>
<evidence type="ECO:0000256" key="1">
    <source>
        <dbReference type="ARBA" id="ARBA00022478"/>
    </source>
</evidence>
<keyword evidence="7" id="KW-0863">Zinc-finger</keyword>
<dbReference type="GO" id="GO:0005737">
    <property type="term" value="C:cytoplasm"/>
    <property type="evidence" value="ECO:0007669"/>
    <property type="project" value="TreeGrafter"/>
</dbReference>
<dbReference type="KEGG" id="cch:Cag_0548"/>
<dbReference type="Gene3D" id="3.90.580.10">
    <property type="entry name" value="Zinc finger, CHC2-type domain"/>
    <property type="match status" value="1"/>
</dbReference>
<evidence type="ECO:0000256" key="4">
    <source>
        <dbReference type="ARBA" id="ARBA00022695"/>
    </source>
</evidence>
<comment type="cofactor">
    <cofactor evidence="13">
        <name>Zn(2+)</name>
        <dbReference type="ChEBI" id="CHEBI:29105"/>
    </cofactor>
    <text evidence="13">Binds 1 zinc ion per monomer.</text>
</comment>
<dbReference type="GO" id="GO:1990077">
    <property type="term" value="C:primosome complex"/>
    <property type="evidence" value="ECO:0007669"/>
    <property type="project" value="UniProtKB-KW"/>
</dbReference>
<evidence type="ECO:0000256" key="3">
    <source>
        <dbReference type="ARBA" id="ARBA00022679"/>
    </source>
</evidence>
<dbReference type="FunFam" id="3.40.1360.10:FF:000002">
    <property type="entry name" value="DNA primase"/>
    <property type="match status" value="1"/>
</dbReference>
<evidence type="ECO:0000259" key="15">
    <source>
        <dbReference type="PROSITE" id="PS50880"/>
    </source>
</evidence>
<keyword evidence="5 12" id="KW-0235">DNA replication</keyword>
<keyword evidence="6 13" id="KW-0479">Metal-binding</keyword>
<name>Q3AT54_CHLCH</name>
<feature type="region of interest" description="Disordered" evidence="14">
    <location>
        <begin position="440"/>
        <end position="473"/>
    </location>
</feature>
<gene>
    <name evidence="12" type="primary">dnaG</name>
    <name evidence="16" type="ordered locus">Cag_0548</name>
</gene>
<sequence>MSMIPPAIIDEVRQAADIVDVVSDYVALQPSGRNYKALSPFTQEKTPSFIVSPDKQIYKCFSTGKAGNVFSFIMEMEKVPFMEALKLVAQRAGIDISRYTEPKGKQEGEEEQGSGAALRWAARMFHSLLKQPAGAEGWRYFVEERGLREETINRFGLGYAPESWDFLLREARREGIKSEQLVELGLLVSHREKQSLYDSFRHRVIFPIFSRGGQVVGFGGRALVSDERSPKYLNSPESAMFAKSKLLYGLHFAKNEIRRQERAILVEGYMDVLALHQAGLTNAVASCGTALTRYQAKMLRHYSEHVLFVYDADKAGQKSMMSGIDILVSEQMVPQVLMLPEGDDPDSFVRREGRQGFLQYAESHTMGFQDFQLAFFEAAGAFSTPEQKAEALRVMVRTIALIPKRAQRELYAQELSKKVGLTVTALRELLGNATSAVAKQQSCTPSKASATAPTSSSATNATSAPTIPHAPNLPNAQALPPLSVLEKTFLKALLESTQYGTAVLGFAASHQSMLELRHPLAQEIFAHLIHRYHNIAADPEATIDMVSEISAFTNPETRDLASTLLLDPPISPKWQQQNDLFSEQARRCLAMFLDAFKNLVLEPLLDEKNKLMEQIRVEENVEREIELSRQKIVLDKKIREENRSLQQMIKAILDSTQQVG</sequence>
<dbReference type="GO" id="GO:0000428">
    <property type="term" value="C:DNA-directed RNA polymerase complex"/>
    <property type="evidence" value="ECO:0007669"/>
    <property type="project" value="UniProtKB-KW"/>
</dbReference>
<evidence type="ECO:0000256" key="13">
    <source>
        <dbReference type="PIRNR" id="PIRNR002811"/>
    </source>
</evidence>
<dbReference type="InterPro" id="IPR019475">
    <property type="entry name" value="DNA_primase_DnaB-bd"/>
</dbReference>
<keyword evidence="9" id="KW-0460">Magnesium</keyword>
<protein>
    <recommendedName>
        <fullName evidence="12 13">DNA primase</fullName>
        <ecNumber evidence="12">2.7.7.101</ecNumber>
    </recommendedName>
</protein>
<dbReference type="FunFam" id="3.90.580.10:FF:000001">
    <property type="entry name" value="DNA primase"/>
    <property type="match status" value="1"/>
</dbReference>
<dbReference type="PANTHER" id="PTHR30313:SF2">
    <property type="entry name" value="DNA PRIMASE"/>
    <property type="match status" value="1"/>
</dbReference>
<comment type="similarity">
    <text evidence="12 13">Belongs to the DnaG primase family.</text>
</comment>
<proteinExistence type="inferred from homology"/>
<dbReference type="Pfam" id="PF13155">
    <property type="entry name" value="Toprim_2"/>
    <property type="match status" value="1"/>
</dbReference>
<dbReference type="EMBL" id="CP000108">
    <property type="protein sequence ID" value="ABB27821.1"/>
    <property type="molecule type" value="Genomic_DNA"/>
</dbReference>
<keyword evidence="4 12" id="KW-0548">Nucleotidyltransferase</keyword>
<dbReference type="GO" id="GO:0003677">
    <property type="term" value="F:DNA binding"/>
    <property type="evidence" value="ECO:0007669"/>
    <property type="project" value="UniProtKB-KW"/>
</dbReference>
<evidence type="ECO:0000256" key="9">
    <source>
        <dbReference type="ARBA" id="ARBA00022842"/>
    </source>
</evidence>
<evidence type="ECO:0000256" key="10">
    <source>
        <dbReference type="ARBA" id="ARBA00023125"/>
    </source>
</evidence>
<feature type="compositionally biased region" description="Low complexity" evidence="14">
    <location>
        <begin position="444"/>
        <end position="473"/>
    </location>
</feature>
<dbReference type="STRING" id="340177.Cag_0548"/>
<evidence type="ECO:0000256" key="14">
    <source>
        <dbReference type="SAM" id="MobiDB-lite"/>
    </source>
</evidence>
<dbReference type="InterPro" id="IPR034151">
    <property type="entry name" value="TOPRIM_DnaG_bac"/>
</dbReference>
<keyword evidence="8 13" id="KW-0862">Zinc</keyword>
<dbReference type="eggNOG" id="COG0358">
    <property type="taxonomic scope" value="Bacteria"/>
</dbReference>
<dbReference type="PIRSF" id="PIRSF002811">
    <property type="entry name" value="DnaG"/>
    <property type="match status" value="1"/>
</dbReference>
<comment type="catalytic activity">
    <reaction evidence="12">
        <text>ssDNA + n NTP = ssDNA/pppN(pN)n-1 hybrid + (n-1) diphosphate.</text>
        <dbReference type="EC" id="2.7.7.101"/>
    </reaction>
</comment>
<dbReference type="EC" id="2.7.7.101" evidence="12"/>
<keyword evidence="2 12" id="KW-0639">Primosome</keyword>
<evidence type="ECO:0000256" key="7">
    <source>
        <dbReference type="ARBA" id="ARBA00022771"/>
    </source>
</evidence>
<dbReference type="SMART" id="SM00493">
    <property type="entry name" value="TOPRIM"/>
    <property type="match status" value="1"/>
</dbReference>
<dbReference type="Gene3D" id="3.40.1360.10">
    <property type="match status" value="1"/>
</dbReference>
<keyword evidence="11 12" id="KW-0804">Transcription</keyword>
<dbReference type="HOGENOM" id="CLU_013501_3_1_10"/>
<dbReference type="AlphaFoldDB" id="Q3AT54"/>
<evidence type="ECO:0000313" key="16">
    <source>
        <dbReference type="EMBL" id="ABB27821.1"/>
    </source>
</evidence>
<dbReference type="Pfam" id="PF10410">
    <property type="entry name" value="DnaB_bind"/>
    <property type="match status" value="1"/>
</dbReference>
<dbReference type="Pfam" id="PF08275">
    <property type="entry name" value="DNAG_N"/>
    <property type="match status" value="1"/>
</dbReference>
<evidence type="ECO:0000256" key="5">
    <source>
        <dbReference type="ARBA" id="ARBA00022705"/>
    </source>
</evidence>
<dbReference type="Gene3D" id="3.90.980.10">
    <property type="entry name" value="DNA primase, catalytic core, N-terminal domain"/>
    <property type="match status" value="1"/>
</dbReference>
<reference evidence="16" key="1">
    <citation type="submission" date="2005-08" db="EMBL/GenBank/DDBJ databases">
        <title>Complete sequence of Chlorobium chlorochromatii CaD3.</title>
        <authorList>
            <person name="Copeland A."/>
            <person name="Lucas S."/>
            <person name="Lapidus A."/>
            <person name="Barry K."/>
            <person name="Detter J.C."/>
            <person name="Glavina T."/>
            <person name="Hammon N."/>
            <person name="Israni S."/>
            <person name="Pitluck S."/>
            <person name="Bryant D."/>
            <person name="Schmutz J."/>
            <person name="Larimer F."/>
            <person name="Land M."/>
            <person name="Kyrpides N."/>
            <person name="Ivanova N."/>
            <person name="Richardson P."/>
        </authorList>
    </citation>
    <scope>NUCLEOTIDE SEQUENCE [LARGE SCALE GENOMIC DNA]</scope>
    <source>
        <strain evidence="16">CaD3</strain>
    </source>
</reference>
<comment type="caution">
    <text evidence="12">Lacks conserved residue(s) required for the propagation of feature annotation.</text>
</comment>
<dbReference type="InterPro" id="IPR037068">
    <property type="entry name" value="DNA_primase_core_N_sf"/>
</dbReference>
<dbReference type="Pfam" id="PF01807">
    <property type="entry name" value="Zn_ribbon_DnaG"/>
    <property type="match status" value="1"/>
</dbReference>
<dbReference type="InterPro" id="IPR002694">
    <property type="entry name" value="Znf_CHC2"/>
</dbReference>
<dbReference type="GO" id="GO:0008270">
    <property type="term" value="F:zinc ion binding"/>
    <property type="evidence" value="ECO:0007669"/>
    <property type="project" value="UniProtKB-KW"/>
</dbReference>
<dbReference type="InterPro" id="IPR036977">
    <property type="entry name" value="DNA_primase_Znf_CHC2"/>
</dbReference>
<dbReference type="SUPFAM" id="SSF56731">
    <property type="entry name" value="DNA primase core"/>
    <property type="match status" value="1"/>
</dbReference>
<keyword evidence="1 12" id="KW-0240">DNA-directed RNA polymerase</keyword>
<dbReference type="NCBIfam" id="TIGR01391">
    <property type="entry name" value="dnaG"/>
    <property type="match status" value="1"/>
</dbReference>
<evidence type="ECO:0000256" key="11">
    <source>
        <dbReference type="ARBA" id="ARBA00023163"/>
    </source>
</evidence>
<dbReference type="InterPro" id="IPR030846">
    <property type="entry name" value="DnaG_bac"/>
</dbReference>